<dbReference type="Proteomes" id="UP000317318">
    <property type="component" value="Chromosome"/>
</dbReference>
<dbReference type="AlphaFoldDB" id="A0A517R7Q4"/>
<sequence length="80" mass="8286">MESTDPEESPSVDEHGHWSIYRASPLVTMGVGVVLGALASAGQSSRVAMIVAAVGIVMSIAGIAFGYHSDADRSRAKPDD</sequence>
<feature type="transmembrane region" description="Helical" evidence="1">
    <location>
        <begin position="20"/>
        <end position="40"/>
    </location>
</feature>
<evidence type="ECO:0000313" key="3">
    <source>
        <dbReference type="Proteomes" id="UP000317318"/>
    </source>
</evidence>
<gene>
    <name evidence="2" type="ORF">Pan189_43320</name>
</gene>
<proteinExistence type="predicted"/>
<reference evidence="2 3" key="1">
    <citation type="submission" date="2019-02" db="EMBL/GenBank/DDBJ databases">
        <title>Deep-cultivation of Planctomycetes and their phenomic and genomic characterization uncovers novel biology.</title>
        <authorList>
            <person name="Wiegand S."/>
            <person name="Jogler M."/>
            <person name="Boedeker C."/>
            <person name="Pinto D."/>
            <person name="Vollmers J."/>
            <person name="Rivas-Marin E."/>
            <person name="Kohn T."/>
            <person name="Peeters S.H."/>
            <person name="Heuer A."/>
            <person name="Rast P."/>
            <person name="Oberbeckmann S."/>
            <person name="Bunk B."/>
            <person name="Jeske O."/>
            <person name="Meyerdierks A."/>
            <person name="Storesund J.E."/>
            <person name="Kallscheuer N."/>
            <person name="Luecker S."/>
            <person name="Lage O.M."/>
            <person name="Pohl T."/>
            <person name="Merkel B.J."/>
            <person name="Hornburger P."/>
            <person name="Mueller R.-W."/>
            <person name="Bruemmer F."/>
            <person name="Labrenz M."/>
            <person name="Spormann A.M."/>
            <person name="Op den Camp H."/>
            <person name="Overmann J."/>
            <person name="Amann R."/>
            <person name="Jetten M.S.M."/>
            <person name="Mascher T."/>
            <person name="Medema M.H."/>
            <person name="Devos D.P."/>
            <person name="Kaster A.-K."/>
            <person name="Ovreas L."/>
            <person name="Rohde M."/>
            <person name="Galperin M.Y."/>
            <person name="Jogler C."/>
        </authorList>
    </citation>
    <scope>NUCLEOTIDE SEQUENCE [LARGE SCALE GENOMIC DNA]</scope>
    <source>
        <strain evidence="2 3">Pan189</strain>
    </source>
</reference>
<feature type="transmembrane region" description="Helical" evidence="1">
    <location>
        <begin position="47"/>
        <end position="67"/>
    </location>
</feature>
<dbReference type="OrthoDB" id="10016266at2"/>
<evidence type="ECO:0000313" key="2">
    <source>
        <dbReference type="EMBL" id="QDT39920.1"/>
    </source>
</evidence>
<name>A0A517R7Q4_9PLAN</name>
<dbReference type="KEGG" id="svp:Pan189_43320"/>
<keyword evidence="3" id="KW-1185">Reference proteome</keyword>
<accession>A0A517R7Q4</accession>
<dbReference type="RefSeq" id="WP_145366027.1">
    <property type="nucleotide sequence ID" value="NZ_CP036268.1"/>
</dbReference>
<protein>
    <submittedName>
        <fullName evidence="2">Uncharacterized protein</fullName>
    </submittedName>
</protein>
<keyword evidence="1" id="KW-0812">Transmembrane</keyword>
<keyword evidence="1" id="KW-1133">Transmembrane helix</keyword>
<dbReference type="EMBL" id="CP036268">
    <property type="protein sequence ID" value="QDT39920.1"/>
    <property type="molecule type" value="Genomic_DNA"/>
</dbReference>
<keyword evidence="1" id="KW-0472">Membrane</keyword>
<organism evidence="2 3">
    <name type="scientific">Stratiformator vulcanicus</name>
    <dbReference type="NCBI Taxonomy" id="2527980"/>
    <lineage>
        <taxon>Bacteria</taxon>
        <taxon>Pseudomonadati</taxon>
        <taxon>Planctomycetota</taxon>
        <taxon>Planctomycetia</taxon>
        <taxon>Planctomycetales</taxon>
        <taxon>Planctomycetaceae</taxon>
        <taxon>Stratiformator</taxon>
    </lineage>
</organism>
<evidence type="ECO:0000256" key="1">
    <source>
        <dbReference type="SAM" id="Phobius"/>
    </source>
</evidence>